<dbReference type="Pfam" id="PF00399">
    <property type="entry name" value="PIR"/>
    <property type="match status" value="6"/>
</dbReference>
<evidence type="ECO:0000313" key="11">
    <source>
        <dbReference type="Proteomes" id="UP001316803"/>
    </source>
</evidence>
<dbReference type="GO" id="GO:0009277">
    <property type="term" value="C:fungal-type cell wall"/>
    <property type="evidence" value="ECO:0007669"/>
    <property type="project" value="TreeGrafter"/>
</dbReference>
<evidence type="ECO:0000256" key="5">
    <source>
        <dbReference type="ARBA" id="ARBA00022737"/>
    </source>
</evidence>
<dbReference type="PROSITE" id="PS50256">
    <property type="entry name" value="PIR_REPEAT_2"/>
    <property type="match status" value="7"/>
</dbReference>
<name>A0AAN8EJD0_9EURO</name>
<sequence>MKGTFALLGLAATTLARPQGVSQSIAPQEETPEQCQSSAPGEFAITIVNVTQSAKRDLGKRQLDGTLMLTLQDGTLKDQAGRTGYIAANRQFQFDSPPQTGAIYTAGWSLCSNGSLAIGGSAIFYQCLSGDFYNLYDQSQGGQCAAAYMESLGGSGAQATQASDGQPAASTGATSVTQLSDGQPQATSVAVTQISDGQPQASTAAPVSQISDGQPQASTGAAPVSQISDGQPQASTGAAPVLQISDGQPQATTGAAPVTQISDGQPQASTGAAPVTQISDGQPQATTGVAPVTQISDGQIQAPTSTAAVATFTGAADRNLAGSFAAAAAFVGAVAML</sequence>
<feature type="compositionally biased region" description="Polar residues" evidence="7">
    <location>
        <begin position="245"/>
        <end position="276"/>
    </location>
</feature>
<keyword evidence="5" id="KW-0677">Repeat</keyword>
<protein>
    <recommendedName>
        <fullName evidence="9">Cell wall mannoprotein PIR1-like C-terminal domain-containing protein</fullName>
    </recommendedName>
</protein>
<dbReference type="PANTHER" id="PTHR47254">
    <property type="entry name" value="CELL WALL MANNOPROTEIN CIS3-RELATED"/>
    <property type="match status" value="1"/>
</dbReference>
<evidence type="ECO:0000256" key="7">
    <source>
        <dbReference type="SAM" id="MobiDB-lite"/>
    </source>
</evidence>
<dbReference type="InterPro" id="IPR000420">
    <property type="entry name" value="Yeast_PIR_rpt"/>
</dbReference>
<dbReference type="InterPro" id="IPR051153">
    <property type="entry name" value="Yeast_CWMannoprotein_PIR"/>
</dbReference>
<dbReference type="Pfam" id="PF22799">
    <property type="entry name" value="PIR1-like_C"/>
    <property type="match status" value="1"/>
</dbReference>
<keyword evidence="3" id="KW-0964">Secreted</keyword>
<proteinExistence type="inferred from homology"/>
<dbReference type="GO" id="GO:0005199">
    <property type="term" value="F:structural constituent of cell wall"/>
    <property type="evidence" value="ECO:0007669"/>
    <property type="project" value="InterPro"/>
</dbReference>
<accession>A0AAN8EJD0</accession>
<feature type="signal peptide" evidence="8">
    <location>
        <begin position="1"/>
        <end position="16"/>
    </location>
</feature>
<dbReference type="GO" id="GO:0031505">
    <property type="term" value="P:fungal-type cell wall organization"/>
    <property type="evidence" value="ECO:0007669"/>
    <property type="project" value="UniProtKB-ARBA"/>
</dbReference>
<evidence type="ECO:0000259" key="9">
    <source>
        <dbReference type="Pfam" id="PF22799"/>
    </source>
</evidence>
<evidence type="ECO:0000256" key="8">
    <source>
        <dbReference type="SAM" id="SignalP"/>
    </source>
</evidence>
<evidence type="ECO:0000256" key="1">
    <source>
        <dbReference type="ARBA" id="ARBA00004191"/>
    </source>
</evidence>
<evidence type="ECO:0000313" key="10">
    <source>
        <dbReference type="EMBL" id="KAK5957209.1"/>
    </source>
</evidence>
<dbReference type="Proteomes" id="UP001316803">
    <property type="component" value="Unassembled WGS sequence"/>
</dbReference>
<feature type="region of interest" description="Disordered" evidence="7">
    <location>
        <begin position="156"/>
        <end position="276"/>
    </location>
</feature>
<keyword evidence="4 8" id="KW-0732">Signal</keyword>
<keyword evidence="11" id="KW-1185">Reference proteome</keyword>
<gene>
    <name evidence="10" type="ORF">OHC33_001580</name>
</gene>
<feature type="domain" description="Cell wall mannoprotein PIR1-like C-terminal" evidence="9">
    <location>
        <begin position="74"/>
        <end position="145"/>
    </location>
</feature>
<evidence type="ECO:0000256" key="2">
    <source>
        <dbReference type="ARBA" id="ARBA00022512"/>
    </source>
</evidence>
<dbReference type="InterPro" id="IPR054508">
    <property type="entry name" value="PIR1-like_C"/>
</dbReference>
<evidence type="ECO:0000256" key="3">
    <source>
        <dbReference type="ARBA" id="ARBA00022525"/>
    </source>
</evidence>
<dbReference type="EMBL" id="JAKLMC020000003">
    <property type="protein sequence ID" value="KAK5957209.1"/>
    <property type="molecule type" value="Genomic_DNA"/>
</dbReference>
<evidence type="ECO:0000256" key="4">
    <source>
        <dbReference type="ARBA" id="ARBA00022729"/>
    </source>
</evidence>
<organism evidence="10 11">
    <name type="scientific">Knufia fluminis</name>
    <dbReference type="NCBI Taxonomy" id="191047"/>
    <lineage>
        <taxon>Eukaryota</taxon>
        <taxon>Fungi</taxon>
        <taxon>Dikarya</taxon>
        <taxon>Ascomycota</taxon>
        <taxon>Pezizomycotina</taxon>
        <taxon>Eurotiomycetes</taxon>
        <taxon>Chaetothyriomycetidae</taxon>
        <taxon>Chaetothyriales</taxon>
        <taxon>Trichomeriaceae</taxon>
        <taxon>Knufia</taxon>
    </lineage>
</organism>
<feature type="chain" id="PRO_5043033048" description="Cell wall mannoprotein PIR1-like C-terminal domain-containing protein" evidence="8">
    <location>
        <begin position="17"/>
        <end position="337"/>
    </location>
</feature>
<evidence type="ECO:0000256" key="6">
    <source>
        <dbReference type="ARBA" id="ARBA00038219"/>
    </source>
</evidence>
<feature type="compositionally biased region" description="Polar residues" evidence="7">
    <location>
        <begin position="157"/>
        <end position="236"/>
    </location>
</feature>
<keyword evidence="2" id="KW-0134">Cell wall</keyword>
<comment type="similarity">
    <text evidence="6">Belongs to the PIR protein family.</text>
</comment>
<dbReference type="PANTHER" id="PTHR47254:SF1">
    <property type="entry name" value="CELL WALL MANNOPROTEIN CIS3-RELATED"/>
    <property type="match status" value="1"/>
</dbReference>
<comment type="caution">
    <text evidence="10">The sequence shown here is derived from an EMBL/GenBank/DDBJ whole genome shotgun (WGS) entry which is preliminary data.</text>
</comment>
<reference evidence="10 11" key="1">
    <citation type="submission" date="2022-12" db="EMBL/GenBank/DDBJ databases">
        <title>Genomic features and morphological characterization of a novel Knufia sp. strain isolated from spacecraft assembly facility.</title>
        <authorList>
            <person name="Teixeira M."/>
            <person name="Chander A.M."/>
            <person name="Stajich J.E."/>
            <person name="Venkateswaran K."/>
        </authorList>
    </citation>
    <scope>NUCLEOTIDE SEQUENCE [LARGE SCALE GENOMIC DNA]</scope>
    <source>
        <strain evidence="10 11">FJI-L2-BK-P2</strain>
    </source>
</reference>
<dbReference type="AlphaFoldDB" id="A0AAN8EJD0"/>
<comment type="subcellular location">
    <subcellularLocation>
        <location evidence="1">Secreted</location>
        <location evidence="1">Cell wall</location>
    </subcellularLocation>
</comment>